<protein>
    <recommendedName>
        <fullName evidence="3">F-box domain-containing protein</fullName>
    </recommendedName>
</protein>
<evidence type="ECO:0008006" key="3">
    <source>
        <dbReference type="Google" id="ProtNLM"/>
    </source>
</evidence>
<accession>A0A4Q2CXA6</accession>
<evidence type="ECO:0000313" key="2">
    <source>
        <dbReference type="Proteomes" id="UP000290288"/>
    </source>
</evidence>
<dbReference type="Proteomes" id="UP000290288">
    <property type="component" value="Unassembled WGS sequence"/>
</dbReference>
<evidence type="ECO:0000313" key="1">
    <source>
        <dbReference type="EMBL" id="RXW11430.1"/>
    </source>
</evidence>
<dbReference type="OrthoDB" id="3038120at2759"/>
<feature type="non-terminal residue" evidence="1">
    <location>
        <position position="1"/>
    </location>
</feature>
<reference evidence="1 2" key="1">
    <citation type="submission" date="2019-01" db="EMBL/GenBank/DDBJ databases">
        <title>Draft genome sequence of Psathyrella aberdarensis IHI B618.</title>
        <authorList>
            <person name="Buettner E."/>
            <person name="Kellner H."/>
        </authorList>
    </citation>
    <scope>NUCLEOTIDE SEQUENCE [LARGE SCALE GENOMIC DNA]</scope>
    <source>
        <strain evidence="1 2">IHI B618</strain>
    </source>
</reference>
<proteinExistence type="predicted"/>
<name>A0A4Q2CXA6_9AGAR</name>
<comment type="caution">
    <text evidence="1">The sequence shown here is derived from an EMBL/GenBank/DDBJ whole genome shotgun (WGS) entry which is preliminary data.</text>
</comment>
<organism evidence="1 2">
    <name type="scientific">Candolleomyces aberdarensis</name>
    <dbReference type="NCBI Taxonomy" id="2316362"/>
    <lineage>
        <taxon>Eukaryota</taxon>
        <taxon>Fungi</taxon>
        <taxon>Dikarya</taxon>
        <taxon>Basidiomycota</taxon>
        <taxon>Agaricomycotina</taxon>
        <taxon>Agaricomycetes</taxon>
        <taxon>Agaricomycetidae</taxon>
        <taxon>Agaricales</taxon>
        <taxon>Agaricineae</taxon>
        <taxon>Psathyrellaceae</taxon>
        <taxon>Candolleomyces</taxon>
    </lineage>
</organism>
<sequence>VQGLRVIRGVFVGTRGPSMRLVPVPIRKYPKNTPRSIDALFRCYVPYSTSREGIVVNLDDFITQVKQYPPDSDVDQPYSYTIFSSNYPFAEPNHLLRSFVGGEQLRTRGNVLVMKSDQDGTLRPMNSADFFFVQRLLVDLDFSYLMHLRVTGNASRTVLTMQFFSMPELVLEVLSYCDFSTVMAVSRTNSHGRSIARLAVLYRIRRELKPFIPSSRFIDFIDMLHLAGGGIVGSVARLMFADNSLYLMGEVGEDGLPAKSKPADLNLVVLPRKMDLAIKHFKSHGYSKWSKIAVAEPYRGMVTEVKEGIRPASGNQPKATVNISQCNGSLMEVVLAAPLTALANLITPLSVYAVYPTLLYKRKTLATDRPGVLFARRTSSCYSIENTNQDWSQPCGYHCPTLDRRSVGDKGIAMFRWNTRYEEPQSRYDDTDYLLADCILAWRFGVRCRNIRCSNYTPAGIV</sequence>
<dbReference type="EMBL" id="SDEE01001918">
    <property type="protein sequence ID" value="RXW11430.1"/>
    <property type="molecule type" value="Genomic_DNA"/>
</dbReference>
<gene>
    <name evidence="1" type="ORF">EST38_g14425</name>
</gene>
<keyword evidence="2" id="KW-1185">Reference proteome</keyword>
<dbReference type="AlphaFoldDB" id="A0A4Q2CXA6"/>